<reference evidence="10 11" key="1">
    <citation type="journal article" date="2019" name="Int. J. Syst. Evol. Microbiol.">
        <title>The Global Catalogue of Microorganisms (GCM) 10K type strain sequencing project: providing services to taxonomists for standard genome sequencing and annotation.</title>
        <authorList>
            <consortium name="The Broad Institute Genomics Platform"/>
            <consortium name="The Broad Institute Genome Sequencing Center for Infectious Disease"/>
            <person name="Wu L."/>
            <person name="Ma J."/>
        </authorList>
    </citation>
    <scope>NUCLEOTIDE SEQUENCE [LARGE SCALE GENOMIC DNA]</scope>
    <source>
        <strain evidence="10 11">JCM 15313</strain>
    </source>
</reference>
<keyword evidence="11" id="KW-1185">Reference proteome</keyword>
<accession>A0ABN2SE85</accession>
<evidence type="ECO:0000256" key="1">
    <source>
        <dbReference type="ARBA" id="ARBA00004651"/>
    </source>
</evidence>
<evidence type="ECO:0000256" key="9">
    <source>
        <dbReference type="SAM" id="Phobius"/>
    </source>
</evidence>
<dbReference type="PANTHER" id="PTHR34979">
    <property type="entry name" value="INNER MEMBRANE PROTEIN YGAZ"/>
    <property type="match status" value="1"/>
</dbReference>
<evidence type="ECO:0000313" key="10">
    <source>
        <dbReference type="EMBL" id="GAA1985006.1"/>
    </source>
</evidence>
<evidence type="ECO:0000256" key="6">
    <source>
        <dbReference type="ARBA" id="ARBA00022989"/>
    </source>
</evidence>
<feature type="transmembrane region" description="Helical" evidence="9">
    <location>
        <begin position="157"/>
        <end position="175"/>
    </location>
</feature>
<feature type="compositionally biased region" description="Low complexity" evidence="8">
    <location>
        <begin position="246"/>
        <end position="256"/>
    </location>
</feature>
<gene>
    <name evidence="10" type="ORF">GCM10009799_08020</name>
</gene>
<feature type="region of interest" description="Disordered" evidence="8">
    <location>
        <begin position="226"/>
        <end position="256"/>
    </location>
</feature>
<evidence type="ECO:0000256" key="4">
    <source>
        <dbReference type="ARBA" id="ARBA00022475"/>
    </source>
</evidence>
<feature type="transmembrane region" description="Helical" evidence="9">
    <location>
        <begin position="187"/>
        <end position="220"/>
    </location>
</feature>
<dbReference type="EMBL" id="BAAAPC010000003">
    <property type="protein sequence ID" value="GAA1985006.1"/>
    <property type="molecule type" value="Genomic_DNA"/>
</dbReference>
<dbReference type="PANTHER" id="PTHR34979:SF1">
    <property type="entry name" value="INNER MEMBRANE PROTEIN YGAZ"/>
    <property type="match status" value="1"/>
</dbReference>
<evidence type="ECO:0008006" key="12">
    <source>
        <dbReference type="Google" id="ProtNLM"/>
    </source>
</evidence>
<evidence type="ECO:0000256" key="7">
    <source>
        <dbReference type="ARBA" id="ARBA00023136"/>
    </source>
</evidence>
<keyword evidence="6 9" id="KW-1133">Transmembrane helix</keyword>
<comment type="subcellular location">
    <subcellularLocation>
        <location evidence="1">Cell membrane</location>
        <topology evidence="1">Multi-pass membrane protein</topology>
    </subcellularLocation>
</comment>
<dbReference type="Pfam" id="PF03591">
    <property type="entry name" value="AzlC"/>
    <property type="match status" value="1"/>
</dbReference>
<dbReference type="InterPro" id="IPR011606">
    <property type="entry name" value="Brnchd-chn_aa_trnsp_permease"/>
</dbReference>
<evidence type="ECO:0000313" key="11">
    <source>
        <dbReference type="Proteomes" id="UP001501585"/>
    </source>
</evidence>
<keyword evidence="5 9" id="KW-0812">Transmembrane</keyword>
<evidence type="ECO:0000256" key="3">
    <source>
        <dbReference type="ARBA" id="ARBA00022448"/>
    </source>
</evidence>
<protein>
    <recommendedName>
        <fullName evidence="12">Branched-chain amino acid ABC transporter permease</fullName>
    </recommendedName>
</protein>
<evidence type="ECO:0000256" key="2">
    <source>
        <dbReference type="ARBA" id="ARBA00010735"/>
    </source>
</evidence>
<sequence length="256" mass="25155">MKPSFLSPSPPVRDALGIGVAVGVSGLAFGTAAVASGLSVAQAGALSLLTFSGASQFALIGVIAGGGNLIAGTAGALLLGARNTLYGLRMADVLGVRGVRRAVASQGVVDESAAITLAQPDRATARTAYAWTFATLFVAWNLTTLIGALATERVGDTAAFGLDAVGPAIFLALLWPRLREGRRERLVALLGAGIALAAAPLLPSGVPVLLASVAALVGLLPPAGSTTRGTGVDDDTGTGAPGAGRAGAPAPDGVRS</sequence>
<dbReference type="Proteomes" id="UP001501585">
    <property type="component" value="Unassembled WGS sequence"/>
</dbReference>
<evidence type="ECO:0000256" key="8">
    <source>
        <dbReference type="SAM" id="MobiDB-lite"/>
    </source>
</evidence>
<feature type="transmembrane region" description="Helical" evidence="9">
    <location>
        <begin position="57"/>
        <end position="80"/>
    </location>
</feature>
<evidence type="ECO:0000256" key="5">
    <source>
        <dbReference type="ARBA" id="ARBA00022692"/>
    </source>
</evidence>
<name>A0ABN2SE85_9ACTN</name>
<comment type="similarity">
    <text evidence="2">Belongs to the AzlC family.</text>
</comment>
<comment type="caution">
    <text evidence="10">The sequence shown here is derived from an EMBL/GenBank/DDBJ whole genome shotgun (WGS) entry which is preliminary data.</text>
</comment>
<keyword evidence="3" id="KW-0813">Transport</keyword>
<keyword evidence="7 9" id="KW-0472">Membrane</keyword>
<proteinExistence type="inferred from homology"/>
<feature type="transmembrane region" description="Helical" evidence="9">
    <location>
        <begin position="128"/>
        <end position="151"/>
    </location>
</feature>
<keyword evidence="4" id="KW-1003">Cell membrane</keyword>
<organism evidence="10 11">
    <name type="scientific">Nocardiopsis rhodophaea</name>
    <dbReference type="NCBI Taxonomy" id="280238"/>
    <lineage>
        <taxon>Bacteria</taxon>
        <taxon>Bacillati</taxon>
        <taxon>Actinomycetota</taxon>
        <taxon>Actinomycetes</taxon>
        <taxon>Streptosporangiales</taxon>
        <taxon>Nocardiopsidaceae</taxon>
        <taxon>Nocardiopsis</taxon>
    </lineage>
</organism>